<dbReference type="AlphaFoldDB" id="X0ZBX0"/>
<gene>
    <name evidence="1" type="ORF">S01H4_12769</name>
</gene>
<evidence type="ECO:0008006" key="2">
    <source>
        <dbReference type="Google" id="ProtNLM"/>
    </source>
</evidence>
<dbReference type="SUPFAM" id="SSF53659">
    <property type="entry name" value="Isocitrate/Isopropylmalate dehydrogenase-like"/>
    <property type="match status" value="1"/>
</dbReference>
<name>X0ZBX0_9ZZZZ</name>
<organism evidence="1">
    <name type="scientific">marine sediment metagenome</name>
    <dbReference type="NCBI Taxonomy" id="412755"/>
    <lineage>
        <taxon>unclassified sequences</taxon>
        <taxon>metagenomes</taxon>
        <taxon>ecological metagenomes</taxon>
    </lineage>
</organism>
<reference evidence="1" key="1">
    <citation type="journal article" date="2014" name="Front. Microbiol.">
        <title>High frequency of phylogenetically diverse reductive dehalogenase-homologous genes in deep subseafloor sedimentary metagenomes.</title>
        <authorList>
            <person name="Kawai M."/>
            <person name="Futagami T."/>
            <person name="Toyoda A."/>
            <person name="Takaki Y."/>
            <person name="Nishi S."/>
            <person name="Hori S."/>
            <person name="Arai W."/>
            <person name="Tsubouchi T."/>
            <person name="Morono Y."/>
            <person name="Uchiyama I."/>
            <person name="Ito T."/>
            <person name="Fujiyama A."/>
            <person name="Inagaki F."/>
            <person name="Takami H."/>
        </authorList>
    </citation>
    <scope>NUCLEOTIDE SEQUENCE</scope>
    <source>
        <strain evidence="1">Expedition CK06-06</strain>
    </source>
</reference>
<feature type="non-terminal residue" evidence="1">
    <location>
        <position position="1"/>
    </location>
</feature>
<comment type="caution">
    <text evidence="1">The sequence shown here is derived from an EMBL/GenBank/DDBJ whole genome shotgun (WGS) entry which is preliminary data.</text>
</comment>
<dbReference type="EMBL" id="BART01005526">
    <property type="protein sequence ID" value="GAG67065.1"/>
    <property type="molecule type" value="Genomic_DNA"/>
</dbReference>
<evidence type="ECO:0000313" key="1">
    <source>
        <dbReference type="EMBL" id="GAG67065.1"/>
    </source>
</evidence>
<sequence length="46" mass="5017">KELAQRLENAISQVIEEGKVKTYDLGGTASTLDIAREVAKKVISNE</sequence>
<protein>
    <recommendedName>
        <fullName evidence="2">Isopropylmalate dehydrogenase-like domain-containing protein</fullName>
    </recommendedName>
</protein>
<proteinExistence type="predicted"/>
<dbReference type="Gene3D" id="3.40.718.10">
    <property type="entry name" value="Isopropylmalate Dehydrogenase"/>
    <property type="match status" value="1"/>
</dbReference>
<accession>X0ZBX0</accession>